<feature type="transmembrane region" description="Helical" evidence="8">
    <location>
        <begin position="541"/>
        <end position="559"/>
    </location>
</feature>
<evidence type="ECO:0000256" key="5">
    <source>
        <dbReference type="ARBA" id="ARBA00022989"/>
    </source>
</evidence>
<organism evidence="9 10">
    <name type="scientific">Leptomonas seymouri</name>
    <dbReference type="NCBI Taxonomy" id="5684"/>
    <lineage>
        <taxon>Eukaryota</taxon>
        <taxon>Discoba</taxon>
        <taxon>Euglenozoa</taxon>
        <taxon>Kinetoplastea</taxon>
        <taxon>Metakinetoplastina</taxon>
        <taxon>Trypanosomatida</taxon>
        <taxon>Trypanosomatidae</taxon>
        <taxon>Leishmaniinae</taxon>
        <taxon>Leptomonas</taxon>
    </lineage>
</organism>
<feature type="transmembrane region" description="Helical" evidence="8">
    <location>
        <begin position="613"/>
        <end position="634"/>
    </location>
</feature>
<feature type="transmembrane region" description="Helical" evidence="8">
    <location>
        <begin position="177"/>
        <end position="195"/>
    </location>
</feature>
<name>A0A0N1HY49_LEPSE</name>
<feature type="transmembrane region" description="Helical" evidence="8">
    <location>
        <begin position="469"/>
        <end position="494"/>
    </location>
</feature>
<sequence length="674" mass="74222">MAASLGDEREKENDFNNRLRVDLTKIDVADSSSQMPCEGGVVSGDGEHYVHPDARVLFAKMPWTERVPIFNKSCEGYGPRCTIALGGVYFLSKGVANNLINYARYAMFVSRFGVSGMRYQRLTSITKMGWSIKSLAAMLSDSFALLGYTKRWYCAASCAIGAALTVGYGCLPQEPSSADIAAGFIFLTGVFMANVDILSEGHYSRLMRRHPRCGPALVSWIWWFILGATIIAAVIQGPLSDKSMPQVGLFVAGAAQLVTMVFFLLNWYGERRNREERLEDAQWMKAELRRALPQEDDEVAAASPASAPGTDFDSKRPAAEDPSVYYGGADDLQDSLAVDTLRDNQLADAEDDDVEVGITYYCGGVLEMNKEVMRRNWRLLIYSVVMTCSLVVMTCVTILGTKWQLLYTCAVVVAACAICALWALPLVIAKVNIYFFCYALLYLQLPGALDSFYMATESCLPNGPHFSYTFYNTVGAVIGNVAGIAAVSAFPYLFSKHSLRFTLMFTYSIQVVASIFDIIIVKRWNTHIGIPDHAMYLFGDAVVYEVSYYLAYMPTVVLLSRLCPRGSESMVYAVVAGFGNLGMSVSSTVGSLLMEFVWPITTSPPCDFSNVPMLLLVGHILVPLLIVPLSFVLVPAARICDDIDANGHAVRKEAEGMQRRQVGDAFEPISEPRQ</sequence>
<comment type="caution">
    <text evidence="9">The sequence shown here is derived from an EMBL/GenBank/DDBJ whole genome shotgun (WGS) entry which is preliminary data.</text>
</comment>
<comment type="similarity">
    <text evidence="2">Belongs to the major facilitator superfamily. Folate-biopterin transporter (TC 2.A.71) family.</text>
</comment>
<feature type="transmembrane region" description="Helical" evidence="8">
    <location>
        <begin position="571"/>
        <end position="593"/>
    </location>
</feature>
<feature type="transmembrane region" description="Helical" evidence="8">
    <location>
        <begin position="216"/>
        <end position="235"/>
    </location>
</feature>
<evidence type="ECO:0000256" key="2">
    <source>
        <dbReference type="ARBA" id="ARBA00007015"/>
    </source>
</evidence>
<evidence type="ECO:0000313" key="10">
    <source>
        <dbReference type="Proteomes" id="UP000038009"/>
    </source>
</evidence>
<comment type="subcellular location">
    <subcellularLocation>
        <location evidence="1">Membrane</location>
        <topology evidence="1">Multi-pass membrane protein</topology>
    </subcellularLocation>
</comment>
<dbReference type="NCBIfam" id="TIGR00788">
    <property type="entry name" value="fbt"/>
    <property type="match status" value="1"/>
</dbReference>
<dbReference type="SUPFAM" id="SSF103473">
    <property type="entry name" value="MFS general substrate transporter"/>
    <property type="match status" value="1"/>
</dbReference>
<dbReference type="PANTHER" id="PTHR31585:SF51">
    <property type="entry name" value="TRANSPORTER, PUTATIVE-RELATED"/>
    <property type="match status" value="1"/>
</dbReference>
<gene>
    <name evidence="9" type="ORF">ABL78_3280</name>
</gene>
<keyword evidence="10" id="KW-1185">Reference proteome</keyword>
<evidence type="ECO:0000313" key="9">
    <source>
        <dbReference type="EMBL" id="KPI87623.1"/>
    </source>
</evidence>
<reference evidence="9 10" key="1">
    <citation type="journal article" date="2015" name="PLoS Pathog.">
        <title>Leptomonas seymouri: Adaptations to the Dixenous Life Cycle Analyzed by Genome Sequencing, Transcriptome Profiling and Co-infection with Leishmania donovani.</title>
        <authorList>
            <person name="Kraeva N."/>
            <person name="Butenko A."/>
            <person name="Hlavacova J."/>
            <person name="Kostygov A."/>
            <person name="Myskova J."/>
            <person name="Grybchuk D."/>
            <person name="Lestinova T."/>
            <person name="Votypka J."/>
            <person name="Volf P."/>
            <person name="Opperdoes F."/>
            <person name="Flegontov P."/>
            <person name="Lukes J."/>
            <person name="Yurchenko V."/>
        </authorList>
    </citation>
    <scope>NUCLEOTIDE SEQUENCE [LARGE SCALE GENOMIC DNA]</scope>
    <source>
        <strain evidence="9 10">ATCC 30220</strain>
    </source>
</reference>
<evidence type="ECO:0000256" key="3">
    <source>
        <dbReference type="ARBA" id="ARBA00022448"/>
    </source>
</evidence>
<feature type="transmembrane region" description="Helical" evidence="8">
    <location>
        <begin position="379"/>
        <end position="399"/>
    </location>
</feature>
<keyword evidence="4 8" id="KW-0812">Transmembrane</keyword>
<proteinExistence type="inferred from homology"/>
<feature type="transmembrane region" description="Helical" evidence="8">
    <location>
        <begin position="247"/>
        <end position="268"/>
    </location>
</feature>
<feature type="transmembrane region" description="Helical" evidence="8">
    <location>
        <begin position="501"/>
        <end position="521"/>
    </location>
</feature>
<dbReference type="PANTHER" id="PTHR31585">
    <property type="entry name" value="FOLATE-BIOPTERIN TRANSPORTER 1, CHLOROPLASTIC"/>
    <property type="match status" value="1"/>
</dbReference>
<protein>
    <submittedName>
        <fullName evidence="9">Putative folate/biopterin transporter</fullName>
    </submittedName>
</protein>
<dbReference type="GO" id="GO:0016020">
    <property type="term" value="C:membrane"/>
    <property type="evidence" value="ECO:0007669"/>
    <property type="project" value="UniProtKB-SubCell"/>
</dbReference>
<keyword evidence="5 8" id="KW-1133">Transmembrane helix</keyword>
<dbReference type="OrthoDB" id="270800at2759"/>
<feature type="transmembrane region" description="Helical" evidence="8">
    <location>
        <begin position="152"/>
        <end position="171"/>
    </location>
</feature>
<dbReference type="Pfam" id="PF03092">
    <property type="entry name" value="BT1"/>
    <property type="match status" value="1"/>
</dbReference>
<evidence type="ECO:0000256" key="7">
    <source>
        <dbReference type="SAM" id="MobiDB-lite"/>
    </source>
</evidence>
<keyword evidence="6 8" id="KW-0472">Membrane</keyword>
<evidence type="ECO:0000256" key="1">
    <source>
        <dbReference type="ARBA" id="ARBA00004141"/>
    </source>
</evidence>
<keyword evidence="3" id="KW-0813">Transport</keyword>
<dbReference type="InterPro" id="IPR004324">
    <property type="entry name" value="FBT"/>
</dbReference>
<feature type="transmembrane region" description="Helical" evidence="8">
    <location>
        <begin position="431"/>
        <end position="449"/>
    </location>
</feature>
<dbReference type="Proteomes" id="UP000038009">
    <property type="component" value="Unassembled WGS sequence"/>
</dbReference>
<evidence type="ECO:0000256" key="8">
    <source>
        <dbReference type="SAM" id="Phobius"/>
    </source>
</evidence>
<feature type="transmembrane region" description="Helical" evidence="8">
    <location>
        <begin position="405"/>
        <end position="424"/>
    </location>
</feature>
<feature type="region of interest" description="Disordered" evidence="7">
    <location>
        <begin position="654"/>
        <end position="674"/>
    </location>
</feature>
<feature type="region of interest" description="Disordered" evidence="7">
    <location>
        <begin position="295"/>
        <end position="318"/>
    </location>
</feature>
<evidence type="ECO:0000256" key="6">
    <source>
        <dbReference type="ARBA" id="ARBA00023136"/>
    </source>
</evidence>
<dbReference type="EMBL" id="LJSK01000079">
    <property type="protein sequence ID" value="KPI87623.1"/>
    <property type="molecule type" value="Genomic_DNA"/>
</dbReference>
<dbReference type="InterPro" id="IPR039309">
    <property type="entry name" value="BT1"/>
</dbReference>
<dbReference type="OMA" id="VYEVSYY"/>
<evidence type="ECO:0000256" key="4">
    <source>
        <dbReference type="ARBA" id="ARBA00022692"/>
    </source>
</evidence>
<accession>A0A0N1HY49</accession>
<dbReference type="InterPro" id="IPR036259">
    <property type="entry name" value="MFS_trans_sf"/>
</dbReference>
<dbReference type="AlphaFoldDB" id="A0A0N1HY49"/>
<dbReference type="VEuPathDB" id="TriTrypDB:Lsey_0079_0090"/>